<dbReference type="Proteomes" id="UP000001261">
    <property type="component" value="Unassembled WGS sequence"/>
</dbReference>
<reference evidence="2" key="2">
    <citation type="journal article" date="2010" name="Genome Res.">
        <title>Population genomic sequencing of Coccidioides fungi reveals recent hybridization and transposon control.</title>
        <authorList>
            <person name="Neafsey D.E."/>
            <person name="Barker B.M."/>
            <person name="Sharpton T.J."/>
            <person name="Stajich J.E."/>
            <person name="Park D.J."/>
            <person name="Whiston E."/>
            <person name="Hung C.-Y."/>
            <person name="McMahan C."/>
            <person name="White J."/>
            <person name="Sykes S."/>
            <person name="Heiman D."/>
            <person name="Young S."/>
            <person name="Zeng Q."/>
            <person name="Abouelleil A."/>
            <person name="Aftuck L."/>
            <person name="Bessette D."/>
            <person name="Brown A."/>
            <person name="FitzGerald M."/>
            <person name="Lui A."/>
            <person name="Macdonald J.P."/>
            <person name="Priest M."/>
            <person name="Orbach M.J."/>
            <person name="Galgiani J.N."/>
            <person name="Kirkland T.N."/>
            <person name="Cole G.T."/>
            <person name="Birren B.W."/>
            <person name="Henn M.R."/>
            <person name="Taylor J.W."/>
            <person name="Rounsley S.D."/>
        </authorList>
    </citation>
    <scope>GENOME REANNOTATION</scope>
    <source>
        <strain evidence="2">RS</strain>
    </source>
</reference>
<dbReference type="EMBL" id="GG704914">
    <property type="protein sequence ID" value="KJF61187.1"/>
    <property type="molecule type" value="Genomic_DNA"/>
</dbReference>
<protein>
    <submittedName>
        <fullName evidence="1">Uncharacterized protein</fullName>
    </submittedName>
</protein>
<proteinExistence type="predicted"/>
<sequence>MVPPGGETHRGGCMIAPELRATSIKWKASYLGMYPEEVNVVTRFPPFGQHIIIEAASIIILPVTIMSGFMAQGTQSASNLESLLSGEECLAEKRANIKAKIIKIMAFSRKLAV</sequence>
<organism evidence="1 2">
    <name type="scientific">Coccidioides immitis (strain RS)</name>
    <name type="common">Valley fever fungus</name>
    <dbReference type="NCBI Taxonomy" id="246410"/>
    <lineage>
        <taxon>Eukaryota</taxon>
        <taxon>Fungi</taxon>
        <taxon>Dikarya</taxon>
        <taxon>Ascomycota</taxon>
        <taxon>Pezizomycotina</taxon>
        <taxon>Eurotiomycetes</taxon>
        <taxon>Eurotiomycetidae</taxon>
        <taxon>Onygenales</taxon>
        <taxon>Onygenaceae</taxon>
        <taxon>Coccidioides</taxon>
    </lineage>
</organism>
<dbReference type="GeneID" id="24165099"/>
<reference evidence="2" key="1">
    <citation type="journal article" date="2009" name="Genome Res.">
        <title>Comparative genomic analyses of the human fungal pathogens Coccidioides and their relatives.</title>
        <authorList>
            <person name="Sharpton T.J."/>
            <person name="Stajich J.E."/>
            <person name="Rounsley S.D."/>
            <person name="Gardner M.J."/>
            <person name="Wortman J.R."/>
            <person name="Jordar V.S."/>
            <person name="Maiti R."/>
            <person name="Kodira C.D."/>
            <person name="Neafsey D.E."/>
            <person name="Zeng Q."/>
            <person name="Hung C.-Y."/>
            <person name="McMahan C."/>
            <person name="Muszewska A."/>
            <person name="Grynberg M."/>
            <person name="Mandel M.A."/>
            <person name="Kellner E.M."/>
            <person name="Barker B.M."/>
            <person name="Galgiani J.N."/>
            <person name="Orbach M.J."/>
            <person name="Kirkland T.N."/>
            <person name="Cole G.T."/>
            <person name="Henn M.R."/>
            <person name="Birren B.W."/>
            <person name="Taylor J.W."/>
        </authorList>
    </citation>
    <scope>NUCLEOTIDE SEQUENCE [LARGE SCALE GENOMIC DNA]</scope>
    <source>
        <strain evidence="2">RS</strain>
    </source>
</reference>
<name>A0A0D8JV67_COCIM</name>
<dbReference type="KEGG" id="cim:CIMG_13472"/>
<dbReference type="AlphaFoldDB" id="A0A0D8JV67"/>
<evidence type="ECO:0000313" key="1">
    <source>
        <dbReference type="EMBL" id="KJF61187.1"/>
    </source>
</evidence>
<keyword evidence="2" id="KW-1185">Reference proteome</keyword>
<dbReference type="InParanoid" id="A0A0D8JV67"/>
<evidence type="ECO:0000313" key="2">
    <source>
        <dbReference type="Proteomes" id="UP000001261"/>
    </source>
</evidence>
<dbReference type="VEuPathDB" id="FungiDB:CIMG_13472"/>
<accession>A0A0D8JV67</accession>
<gene>
    <name evidence="1" type="ORF">CIMG_13472</name>
</gene>
<dbReference type="RefSeq" id="XP_004446242.1">
    <property type="nucleotide sequence ID" value="XM_004446185.1"/>
</dbReference>